<reference evidence="11" key="1">
    <citation type="journal article" name="Emerg. Infect. Dis.">
        <title>Two cases of a newly characterized neisseria species.</title>
        <authorList>
            <person name="Mustapha M."/>
            <person name="Lemos A.P.S."/>
            <person name="Harrison L.H."/>
            <person name="Vantyne D."/>
            <person name="Sacchi C.T."/>
        </authorList>
    </citation>
    <scope>NUCLEOTIDE SEQUENCE</scope>
    <source>
        <strain evidence="11">N.95.16</strain>
    </source>
</reference>
<dbReference type="Proteomes" id="UP000486297">
    <property type="component" value="Unassembled WGS sequence"/>
</dbReference>
<dbReference type="InterPro" id="IPR010095">
    <property type="entry name" value="Cas12f1-like_TNB"/>
</dbReference>
<evidence type="ECO:0000256" key="6">
    <source>
        <dbReference type="ARBA" id="ARBA00023125"/>
    </source>
</evidence>
<dbReference type="GO" id="GO:0046872">
    <property type="term" value="F:metal ion binding"/>
    <property type="evidence" value="ECO:0007669"/>
    <property type="project" value="UniProtKB-KW"/>
</dbReference>
<evidence type="ECO:0000259" key="8">
    <source>
        <dbReference type="Pfam" id="PF01385"/>
    </source>
</evidence>
<organism evidence="11 12">
    <name type="scientific">Neisseria brasiliensis</name>
    <dbReference type="NCBI Taxonomy" id="2666100"/>
    <lineage>
        <taxon>Bacteria</taxon>
        <taxon>Pseudomonadati</taxon>
        <taxon>Pseudomonadota</taxon>
        <taxon>Betaproteobacteria</taxon>
        <taxon>Neisseriales</taxon>
        <taxon>Neisseriaceae</taxon>
        <taxon>Neisseria</taxon>
    </lineage>
</organism>
<evidence type="ECO:0000256" key="4">
    <source>
        <dbReference type="ARBA" id="ARBA00022723"/>
    </source>
</evidence>
<sequence length="380" mass="43798">MLILKTFKFELMPNGEQIRKMKQFCGCSRFVFNRALAYQNEQYQQDNSFKFSYTKIANLLPEWKRELDWLKDCHSQVLQQSLKDLESAFKNFFAKRADFPKFKRKGEKDSFRFPQGCKLEQQNNRIYLPKIGWVRYRNSRHVSGSLKNVTVSQKCGKWFVSMQTETEQEIAQPNGGETGIDMGVAKFATLSNGQFFEPINAFKTLKGKLAKLQKQFKHKTKFSKNWQKLKAKISRLHHKISNIRKNYLHQISSAISQNHAIVYVEDLQVANMSKSAKGNAVQHGKNVAAKSSLNRAILDQSWFEFRRQLDYKLLWRGGHLVAVPPQNTSRCCPACGHTAKDNRQTQANFECVQCGYQNNADIVGAINVLKRGQEILAAQK</sequence>
<protein>
    <submittedName>
        <fullName evidence="11">Transposase</fullName>
    </submittedName>
</protein>
<dbReference type="InterPro" id="IPR001959">
    <property type="entry name" value="Transposase"/>
</dbReference>
<dbReference type="NCBIfam" id="NF040570">
    <property type="entry name" value="guided_TnpB"/>
    <property type="match status" value="1"/>
</dbReference>
<dbReference type="GO" id="GO:0032196">
    <property type="term" value="P:transposition"/>
    <property type="evidence" value="ECO:0007669"/>
    <property type="project" value="UniProtKB-KW"/>
</dbReference>
<feature type="domain" description="Transposase putative helix-turn-helix" evidence="10">
    <location>
        <begin position="1"/>
        <end position="46"/>
    </location>
</feature>
<dbReference type="EMBL" id="WJXO01000001">
    <property type="protein sequence ID" value="MRN37046.1"/>
    <property type="molecule type" value="Genomic_DNA"/>
</dbReference>
<dbReference type="GO" id="GO:0003677">
    <property type="term" value="F:DNA binding"/>
    <property type="evidence" value="ECO:0007669"/>
    <property type="project" value="UniProtKB-KW"/>
</dbReference>
<dbReference type="Pfam" id="PF01385">
    <property type="entry name" value="OrfB_IS605"/>
    <property type="match status" value="1"/>
</dbReference>
<name>A0A5Q3S171_9NEIS</name>
<dbReference type="RefSeq" id="WP_095503172.1">
    <property type="nucleotide sequence ID" value="NZ_CP046027.1"/>
</dbReference>
<keyword evidence="3" id="KW-0815">Transposition</keyword>
<comment type="similarity">
    <text evidence="2">In the N-terminal section; belongs to the transposase 2 family.</text>
</comment>
<evidence type="ECO:0000256" key="5">
    <source>
        <dbReference type="ARBA" id="ARBA00022833"/>
    </source>
</evidence>
<comment type="similarity">
    <text evidence="1">In the C-terminal section; belongs to the transposase 35 family.</text>
</comment>
<feature type="domain" description="Probable transposase IS891/IS1136/IS1341" evidence="8">
    <location>
        <begin position="163"/>
        <end position="275"/>
    </location>
</feature>
<dbReference type="GO" id="GO:0006310">
    <property type="term" value="P:DNA recombination"/>
    <property type="evidence" value="ECO:0007669"/>
    <property type="project" value="UniProtKB-KW"/>
</dbReference>
<keyword evidence="12" id="KW-1185">Reference proteome</keyword>
<comment type="caution">
    <text evidence="11">The sequence shown here is derived from an EMBL/GenBank/DDBJ whole genome shotgun (WGS) entry which is preliminary data.</text>
</comment>
<gene>
    <name evidence="11" type="ORF">GJU80_00565</name>
</gene>
<dbReference type="InterPro" id="IPR051399">
    <property type="entry name" value="RNA-guided_DNA_endo/Transpos"/>
</dbReference>
<dbReference type="PANTHER" id="PTHR30405:SF25">
    <property type="entry name" value="RNA-GUIDED DNA ENDONUCLEASE INSQ-RELATED"/>
    <property type="match status" value="1"/>
</dbReference>
<proteinExistence type="inferred from homology"/>
<evidence type="ECO:0000256" key="1">
    <source>
        <dbReference type="ARBA" id="ARBA00008761"/>
    </source>
</evidence>
<accession>A0A5Q3S171</accession>
<evidence type="ECO:0000256" key="7">
    <source>
        <dbReference type="ARBA" id="ARBA00023172"/>
    </source>
</evidence>
<evidence type="ECO:0000313" key="11">
    <source>
        <dbReference type="EMBL" id="MRN37046.1"/>
    </source>
</evidence>
<keyword evidence="7" id="KW-0233">DNA recombination</keyword>
<dbReference type="Pfam" id="PF07282">
    <property type="entry name" value="Cas12f1-like_TNB"/>
    <property type="match status" value="1"/>
</dbReference>
<evidence type="ECO:0000259" key="9">
    <source>
        <dbReference type="Pfam" id="PF07282"/>
    </source>
</evidence>
<keyword evidence="4" id="KW-0479">Metal-binding</keyword>
<dbReference type="AlphaFoldDB" id="A0A5Q3S171"/>
<evidence type="ECO:0000256" key="2">
    <source>
        <dbReference type="ARBA" id="ARBA00011044"/>
    </source>
</evidence>
<dbReference type="Pfam" id="PF12323">
    <property type="entry name" value="HTH_OrfB_IS605"/>
    <property type="match status" value="1"/>
</dbReference>
<keyword evidence="5" id="KW-0862">Zinc</keyword>
<keyword evidence="6" id="KW-0238">DNA-binding</keyword>
<evidence type="ECO:0000313" key="12">
    <source>
        <dbReference type="Proteomes" id="UP000486297"/>
    </source>
</evidence>
<evidence type="ECO:0000256" key="3">
    <source>
        <dbReference type="ARBA" id="ARBA00022578"/>
    </source>
</evidence>
<evidence type="ECO:0000259" key="10">
    <source>
        <dbReference type="Pfam" id="PF12323"/>
    </source>
</evidence>
<feature type="domain" description="Cas12f1-like TNB" evidence="9">
    <location>
        <begin position="302"/>
        <end position="368"/>
    </location>
</feature>
<dbReference type="PANTHER" id="PTHR30405">
    <property type="entry name" value="TRANSPOSASE"/>
    <property type="match status" value="1"/>
</dbReference>
<dbReference type="InterPro" id="IPR021027">
    <property type="entry name" value="Transposase_put_HTH"/>
</dbReference>